<dbReference type="HOGENOM" id="CLU_097790_1_0_7"/>
<protein>
    <submittedName>
        <fullName evidence="1">Putative metal-binding protein</fullName>
    </submittedName>
</protein>
<dbReference type="InterPro" id="IPR019271">
    <property type="entry name" value="DUF2284_metal-binding"/>
</dbReference>
<dbReference type="Pfam" id="PF10050">
    <property type="entry name" value="DUF2284"/>
    <property type="match status" value="1"/>
</dbReference>
<proteinExistence type="predicted"/>
<dbReference type="EMBL" id="CP003360">
    <property type="protein sequence ID" value="AFM23593.1"/>
    <property type="molecule type" value="Genomic_DNA"/>
</dbReference>
<dbReference type="RefSeq" id="WP_014808749.1">
    <property type="nucleotide sequence ID" value="NC_018025.1"/>
</dbReference>
<dbReference type="OrthoDB" id="5420534at2"/>
<dbReference type="KEGG" id="dti:Desti_0870"/>
<sequence>MPVRNDDLIDLRGLCRKRGRQISSNLTVDALEEIELIAKDLGFIEVHLLETSHIVTARWVGLKCRYGCANYNTSWCCPPAAPDLETTRDLLAEYDSALLLVTENCNEHFYRNSGEKRRIQIRQWKSTVALERKLFLMGYYKAFGLPAECCALCKECAYPNQCKFPNEKRPSLEACSIDVFQTLKRLGKSISIVHNIEDSYRSYSLILLT</sequence>
<reference evidence="2" key="1">
    <citation type="submission" date="2012-06" db="EMBL/GenBank/DDBJ databases">
        <title>Complete sequence of chromosome of Desulfomonile tiedjei DSM 6799.</title>
        <authorList>
            <person name="Lucas S."/>
            <person name="Copeland A."/>
            <person name="Lapidus A."/>
            <person name="Glavina del Rio T."/>
            <person name="Dalin E."/>
            <person name="Tice H."/>
            <person name="Bruce D."/>
            <person name="Goodwin L."/>
            <person name="Pitluck S."/>
            <person name="Peters L."/>
            <person name="Ovchinnikova G."/>
            <person name="Zeytun A."/>
            <person name="Lu M."/>
            <person name="Kyrpides N."/>
            <person name="Mavromatis K."/>
            <person name="Ivanova N."/>
            <person name="Brettin T."/>
            <person name="Detter J.C."/>
            <person name="Han C."/>
            <person name="Larimer F."/>
            <person name="Land M."/>
            <person name="Hauser L."/>
            <person name="Markowitz V."/>
            <person name="Cheng J.-F."/>
            <person name="Hugenholtz P."/>
            <person name="Woyke T."/>
            <person name="Wu D."/>
            <person name="Spring S."/>
            <person name="Schroeder M."/>
            <person name="Brambilla E."/>
            <person name="Klenk H.-P."/>
            <person name="Eisen J.A."/>
        </authorList>
    </citation>
    <scope>NUCLEOTIDE SEQUENCE [LARGE SCALE GENOMIC DNA]</scope>
    <source>
        <strain evidence="2">ATCC 49306 / DSM 6799 / DCB-1</strain>
    </source>
</reference>
<organism evidence="1 2">
    <name type="scientific">Desulfomonile tiedjei (strain ATCC 49306 / DSM 6799 / DCB-1)</name>
    <dbReference type="NCBI Taxonomy" id="706587"/>
    <lineage>
        <taxon>Bacteria</taxon>
        <taxon>Pseudomonadati</taxon>
        <taxon>Thermodesulfobacteriota</taxon>
        <taxon>Desulfomonilia</taxon>
        <taxon>Desulfomonilales</taxon>
        <taxon>Desulfomonilaceae</taxon>
        <taxon>Desulfomonile</taxon>
    </lineage>
</organism>
<evidence type="ECO:0000313" key="1">
    <source>
        <dbReference type="EMBL" id="AFM23593.1"/>
    </source>
</evidence>
<accession>I4C202</accession>
<gene>
    <name evidence="1" type="ordered locus">Desti_0870</name>
</gene>
<dbReference type="AlphaFoldDB" id="I4C202"/>
<name>I4C202_DESTA</name>
<dbReference type="STRING" id="706587.Desti_0870"/>
<dbReference type="eggNOG" id="COG5423">
    <property type="taxonomic scope" value="Bacteria"/>
</dbReference>
<keyword evidence="2" id="KW-1185">Reference proteome</keyword>
<dbReference type="Proteomes" id="UP000006055">
    <property type="component" value="Chromosome"/>
</dbReference>
<evidence type="ECO:0000313" key="2">
    <source>
        <dbReference type="Proteomes" id="UP000006055"/>
    </source>
</evidence>